<feature type="domain" description="Signal transduction histidine kinase internal region" evidence="2">
    <location>
        <begin position="180"/>
        <end position="259"/>
    </location>
</feature>
<dbReference type="InterPro" id="IPR050640">
    <property type="entry name" value="Bact_2-comp_sensor_kinase"/>
</dbReference>
<feature type="transmembrane region" description="Helical" evidence="1">
    <location>
        <begin position="52"/>
        <end position="76"/>
    </location>
</feature>
<keyword evidence="1" id="KW-0472">Membrane</keyword>
<evidence type="ECO:0000313" key="4">
    <source>
        <dbReference type="Proteomes" id="UP001324380"/>
    </source>
</evidence>
<dbReference type="GO" id="GO:0016301">
    <property type="term" value="F:kinase activity"/>
    <property type="evidence" value="ECO:0007669"/>
    <property type="project" value="UniProtKB-KW"/>
</dbReference>
<gene>
    <name evidence="3" type="ORF">SNE25_04575</name>
</gene>
<feature type="transmembrane region" description="Helical" evidence="1">
    <location>
        <begin position="21"/>
        <end position="40"/>
    </location>
</feature>
<keyword evidence="1" id="KW-0812">Transmembrane</keyword>
<feature type="transmembrane region" description="Helical" evidence="1">
    <location>
        <begin position="83"/>
        <end position="100"/>
    </location>
</feature>
<evidence type="ECO:0000256" key="1">
    <source>
        <dbReference type="SAM" id="Phobius"/>
    </source>
</evidence>
<dbReference type="Pfam" id="PF06580">
    <property type="entry name" value="His_kinase"/>
    <property type="match status" value="1"/>
</dbReference>
<dbReference type="RefSeq" id="WP_321563910.1">
    <property type="nucleotide sequence ID" value="NZ_CP139558.1"/>
</dbReference>
<evidence type="ECO:0000313" key="3">
    <source>
        <dbReference type="EMBL" id="WPU94795.1"/>
    </source>
</evidence>
<keyword evidence="1" id="KW-1133">Transmembrane helix</keyword>
<keyword evidence="3" id="KW-0808">Transferase</keyword>
<name>A0ABZ0TUI6_9SPHI</name>
<sequence>MLHAETSNDLMRQIIRTKKAFILRHIMVWAIFITYELSLIELTVGLNASLVHYAFFYLLNIGLFYFNAHVILDFAFFQTSKSILVAAIFIAIEIVFYLLIKLQCENFWNGESWLSLSFTLSHGKLWLSNIFREIFFIGFSTAYWSMLYMIRFKERNHAIEKEQLLQKSQTLELENKYITAENAYLQNQISPHLLFNSLSFIYNAIHQVSPKAGNCVMLLADIMRYSLINSEDNRTVPLLDEVAQIEKLIELSGLRHEHKIFISFQKKGRLKGIHILPLILITLVENMIKHGGVGDVTKPGKILLDSQENFLTFKTINEKRTSTLYTRTGIGLKNIEKRLANFYPGKYTLEIKDETEDFIVSISINL</sequence>
<dbReference type="PANTHER" id="PTHR34220">
    <property type="entry name" value="SENSOR HISTIDINE KINASE YPDA"/>
    <property type="match status" value="1"/>
</dbReference>
<feature type="transmembrane region" description="Helical" evidence="1">
    <location>
        <begin position="130"/>
        <end position="150"/>
    </location>
</feature>
<evidence type="ECO:0000259" key="2">
    <source>
        <dbReference type="Pfam" id="PF06580"/>
    </source>
</evidence>
<dbReference type="Proteomes" id="UP001324380">
    <property type="component" value="Chromosome"/>
</dbReference>
<organism evidence="3 4">
    <name type="scientific">Mucilaginibacter sabulilitoris</name>
    <dbReference type="NCBI Taxonomy" id="1173583"/>
    <lineage>
        <taxon>Bacteria</taxon>
        <taxon>Pseudomonadati</taxon>
        <taxon>Bacteroidota</taxon>
        <taxon>Sphingobacteriia</taxon>
        <taxon>Sphingobacteriales</taxon>
        <taxon>Sphingobacteriaceae</taxon>
        <taxon>Mucilaginibacter</taxon>
    </lineage>
</organism>
<reference evidence="3 4" key="1">
    <citation type="submission" date="2023-11" db="EMBL/GenBank/DDBJ databases">
        <title>Analysis of the Genomes of Mucilaginibacter gossypii cycad 4 and M. sabulilitoris SNA2: microbes with the potential for plant growth promotion.</title>
        <authorList>
            <person name="Hirsch A.M."/>
            <person name="Humm E."/>
            <person name="Rubbi M."/>
            <person name="Del Vecchio G."/>
            <person name="Ha S.M."/>
            <person name="Pellegrini M."/>
            <person name="Gunsalus R.P."/>
        </authorList>
    </citation>
    <scope>NUCLEOTIDE SEQUENCE [LARGE SCALE GENOMIC DNA]</scope>
    <source>
        <strain evidence="3 4">SNA2</strain>
    </source>
</reference>
<dbReference type="PANTHER" id="PTHR34220:SF7">
    <property type="entry name" value="SENSOR HISTIDINE KINASE YPDA"/>
    <property type="match status" value="1"/>
</dbReference>
<keyword evidence="3" id="KW-0418">Kinase</keyword>
<accession>A0ABZ0TUI6</accession>
<proteinExistence type="predicted"/>
<dbReference type="InterPro" id="IPR010559">
    <property type="entry name" value="Sig_transdc_His_kin_internal"/>
</dbReference>
<dbReference type="EMBL" id="CP139558">
    <property type="protein sequence ID" value="WPU94795.1"/>
    <property type="molecule type" value="Genomic_DNA"/>
</dbReference>
<protein>
    <submittedName>
        <fullName evidence="3">Histidine kinase</fullName>
    </submittedName>
</protein>
<keyword evidence="4" id="KW-1185">Reference proteome</keyword>